<protein>
    <recommendedName>
        <fullName evidence="5">UvrD-like helicase ATP-binding domain-containing protein</fullName>
    </recommendedName>
</protein>
<evidence type="ECO:0000259" key="5">
    <source>
        <dbReference type="Pfam" id="PF00580"/>
    </source>
</evidence>
<organism evidence="6 7">
    <name type="scientific">Lactuca virosa</name>
    <dbReference type="NCBI Taxonomy" id="75947"/>
    <lineage>
        <taxon>Eukaryota</taxon>
        <taxon>Viridiplantae</taxon>
        <taxon>Streptophyta</taxon>
        <taxon>Embryophyta</taxon>
        <taxon>Tracheophyta</taxon>
        <taxon>Spermatophyta</taxon>
        <taxon>Magnoliopsida</taxon>
        <taxon>eudicotyledons</taxon>
        <taxon>Gunneridae</taxon>
        <taxon>Pentapetalae</taxon>
        <taxon>asterids</taxon>
        <taxon>campanulids</taxon>
        <taxon>Asterales</taxon>
        <taxon>Asteraceae</taxon>
        <taxon>Cichorioideae</taxon>
        <taxon>Cichorieae</taxon>
        <taxon>Lactucinae</taxon>
        <taxon>Lactuca</taxon>
    </lineage>
</organism>
<accession>A0AAU9MX80</accession>
<dbReference type="EMBL" id="CAKMRJ010003334">
    <property type="protein sequence ID" value="CAH1431137.1"/>
    <property type="molecule type" value="Genomic_DNA"/>
</dbReference>
<keyword evidence="1" id="KW-0547">Nucleotide-binding</keyword>
<name>A0AAU9MX80_9ASTR</name>
<comment type="caution">
    <text evidence="6">The sequence shown here is derived from an EMBL/GenBank/DDBJ whole genome shotgun (WGS) entry which is preliminary data.</text>
</comment>
<evidence type="ECO:0000313" key="6">
    <source>
        <dbReference type="EMBL" id="CAH1431137.1"/>
    </source>
</evidence>
<dbReference type="SUPFAM" id="SSF52540">
    <property type="entry name" value="P-loop containing nucleoside triphosphate hydrolases"/>
    <property type="match status" value="1"/>
</dbReference>
<feature type="domain" description="UvrD-like helicase ATP-binding" evidence="5">
    <location>
        <begin position="198"/>
        <end position="295"/>
    </location>
</feature>
<keyword evidence="7" id="KW-1185">Reference proteome</keyword>
<dbReference type="InterPro" id="IPR014016">
    <property type="entry name" value="UvrD-like_ATP-bd"/>
</dbReference>
<dbReference type="GO" id="GO:0005524">
    <property type="term" value="F:ATP binding"/>
    <property type="evidence" value="ECO:0007669"/>
    <property type="project" value="UniProtKB-KW"/>
</dbReference>
<dbReference type="Proteomes" id="UP001157418">
    <property type="component" value="Unassembled WGS sequence"/>
</dbReference>
<dbReference type="InterPro" id="IPR039904">
    <property type="entry name" value="TRANK1"/>
</dbReference>
<evidence type="ECO:0000256" key="1">
    <source>
        <dbReference type="ARBA" id="ARBA00022741"/>
    </source>
</evidence>
<keyword evidence="2" id="KW-0378">Hydrolase</keyword>
<evidence type="ECO:0000256" key="4">
    <source>
        <dbReference type="ARBA" id="ARBA00022840"/>
    </source>
</evidence>
<evidence type="ECO:0000313" key="7">
    <source>
        <dbReference type="Proteomes" id="UP001157418"/>
    </source>
</evidence>
<dbReference type="InterPro" id="IPR027417">
    <property type="entry name" value="P-loop_NTPase"/>
</dbReference>
<evidence type="ECO:0000256" key="3">
    <source>
        <dbReference type="ARBA" id="ARBA00022806"/>
    </source>
</evidence>
<dbReference type="GO" id="GO:0004386">
    <property type="term" value="F:helicase activity"/>
    <property type="evidence" value="ECO:0007669"/>
    <property type="project" value="UniProtKB-KW"/>
</dbReference>
<dbReference type="PANTHER" id="PTHR21529">
    <property type="entry name" value="MAMMARY TURMOR VIRUS RECEPTOR HOMOLOG 1, 2 MTVR1, 2"/>
    <property type="match status" value="1"/>
</dbReference>
<gene>
    <name evidence="6" type="ORF">LVIROSA_LOCUS17867</name>
</gene>
<reference evidence="6 7" key="1">
    <citation type="submission" date="2022-01" db="EMBL/GenBank/DDBJ databases">
        <authorList>
            <person name="Xiong W."/>
            <person name="Schranz E."/>
        </authorList>
    </citation>
    <scope>NUCLEOTIDE SEQUENCE [LARGE SCALE GENOMIC DNA]</scope>
</reference>
<keyword evidence="3" id="KW-0347">Helicase</keyword>
<proteinExistence type="predicted"/>
<keyword evidence="4" id="KW-0067">ATP-binding</keyword>
<evidence type="ECO:0000256" key="2">
    <source>
        <dbReference type="ARBA" id="ARBA00022801"/>
    </source>
</evidence>
<dbReference type="Pfam" id="PF00580">
    <property type="entry name" value="UvrD-helicase"/>
    <property type="match status" value="1"/>
</dbReference>
<dbReference type="GO" id="GO:0016787">
    <property type="term" value="F:hydrolase activity"/>
    <property type="evidence" value="ECO:0007669"/>
    <property type="project" value="UniProtKB-KW"/>
</dbReference>
<dbReference type="PANTHER" id="PTHR21529:SF4">
    <property type="entry name" value="TPR AND ANKYRIN REPEAT-CONTAINING PROTEIN 1"/>
    <property type="match status" value="1"/>
</dbReference>
<dbReference type="Gene3D" id="3.40.50.300">
    <property type="entry name" value="P-loop containing nucleotide triphosphate hydrolases"/>
    <property type="match status" value="1"/>
</dbReference>
<sequence>MVGIEMDLHIDLTSQQDKIISLEKTTVITRKLGIGKTTILKLKLCRRQVSEAGSSRVQDAIDDPEENKASFLRQPFVTVSPNLCAEVKQYVSRHTSISSDDPETFVDIPRESFPLIITFEKLLLMLDHTPGESFFDQFNMGDEKSSFIRSKNVTYDIFLSHYWPHLGAKKLDASRVFTEIMSHIKGGLQAAESVDRRLNNEAYFEGRSSTLSKQTRELIYAVFQSYEELKTKLCEFDWGYLVNDLQNRFQEMEYGGDYMDFVYIDEAQDLSMRSIILLKKISRDFEQGFMFVGDSAHTVTTRIEFKLEDIRSLQGRSKSI</sequence>
<dbReference type="AlphaFoldDB" id="A0AAU9MX80"/>